<proteinExistence type="predicted"/>
<organism evidence="3">
    <name type="scientific">Mycoplasma capricolum subsp. capricolum</name>
    <dbReference type="NCBI Taxonomy" id="40479"/>
    <lineage>
        <taxon>Bacteria</taxon>
        <taxon>Bacillati</taxon>
        <taxon>Mycoplasmatota</taxon>
        <taxon>Mollicutes</taxon>
        <taxon>Mycoplasmataceae</taxon>
        <taxon>Mycoplasma</taxon>
    </lineage>
</organism>
<gene>
    <name evidence="3" type="primary">vmcC</name>
    <name evidence="3" type="ORF">MCAP_0594</name>
</gene>
<feature type="compositionally biased region" description="Basic and acidic residues" evidence="1">
    <location>
        <begin position="41"/>
        <end position="55"/>
    </location>
</feature>
<sequence>MKKLLTLLGSIGVVASTAAVAVACENKAPATSLSKDNNTGVKEKSEDKPREKSSEGTESAPHLDQPSVDESTKEAKKKEIDKAEQSVKEAEKKAKLARERYRKAHQNSSYSEEILNEIDAAQNEVERAEAELKDAKENLQKLKK</sequence>
<dbReference type="NCBIfam" id="NF045726">
    <property type="entry name" value="XXplasma_LP"/>
    <property type="match status" value="1"/>
</dbReference>
<accession>Q1HKZ1</accession>
<dbReference type="RefSeq" id="WP_011387458.1">
    <property type="nucleotide sequence ID" value="NZ_CP143994.1"/>
</dbReference>
<evidence type="ECO:0000313" key="3">
    <source>
        <dbReference type="EMBL" id="ABF29688.1"/>
    </source>
</evidence>
<name>Q1HKZ1_MYCCA</name>
<keyword evidence="2" id="KW-0732">Signal</keyword>
<evidence type="ECO:0000256" key="2">
    <source>
        <dbReference type="SAM" id="SignalP"/>
    </source>
</evidence>
<dbReference type="InterPro" id="IPR054816">
    <property type="entry name" value="Lipoprotein_mollicutes-type_CS"/>
</dbReference>
<dbReference type="NCBIfam" id="NF038029">
    <property type="entry name" value="LP_plasma"/>
    <property type="match status" value="1"/>
</dbReference>
<dbReference type="PROSITE" id="PS51257">
    <property type="entry name" value="PROKAR_LIPOPROTEIN"/>
    <property type="match status" value="1"/>
</dbReference>
<reference evidence="3" key="1">
    <citation type="journal article" date="2006" name="J. Bacteriol.">
        <title>Distinctive repertoire of contingency genes conferring mutation- based phase variation and combinatorial expression of surface lipoproteins in Mycoplasma capricolum subsp. capricolum of the Mycoplasma mycoides phylogenetic cluster.</title>
        <authorList>
            <person name="Wise K.S."/>
            <person name="Foecking M.F."/>
            <person name="Roske K."/>
            <person name="Lee Y.J."/>
            <person name="Lee Y.M."/>
            <person name="Madan A."/>
            <person name="Calcutt M.J."/>
        </authorList>
    </citation>
    <scope>NUCLEOTIDE SEQUENCE</scope>
    <source>
        <strain evidence="3">Kid</strain>
    </source>
</reference>
<feature type="compositionally biased region" description="Polar residues" evidence="1">
    <location>
        <begin position="29"/>
        <end position="40"/>
    </location>
</feature>
<evidence type="ECO:0000256" key="1">
    <source>
        <dbReference type="SAM" id="MobiDB-lite"/>
    </source>
</evidence>
<feature type="region of interest" description="Disordered" evidence="1">
    <location>
        <begin position="26"/>
        <end position="93"/>
    </location>
</feature>
<dbReference type="EMBL" id="DQ480439">
    <property type="protein sequence ID" value="ABF29688.1"/>
    <property type="molecule type" value="Genomic_DNA"/>
</dbReference>
<protein>
    <submittedName>
        <fullName evidence="3">VmcC</fullName>
    </submittedName>
</protein>
<feature type="compositionally biased region" description="Basic and acidic residues" evidence="1">
    <location>
        <begin position="70"/>
        <end position="93"/>
    </location>
</feature>
<dbReference type="AlphaFoldDB" id="Q1HKZ1"/>
<dbReference type="GeneID" id="23778451"/>
<feature type="chain" id="PRO_5005693580" evidence="2">
    <location>
        <begin position="22"/>
        <end position="144"/>
    </location>
</feature>
<feature type="signal peptide" evidence="2">
    <location>
        <begin position="1"/>
        <end position="21"/>
    </location>
</feature>